<dbReference type="SMART" id="SM00062">
    <property type="entry name" value="PBPb"/>
    <property type="match status" value="1"/>
</dbReference>
<dbReference type="Proteomes" id="UP000011724">
    <property type="component" value="Chromosome"/>
</dbReference>
<keyword evidence="4" id="KW-1185">Reference proteome</keyword>
<reference evidence="4" key="2">
    <citation type="journal article" date="2013" name="Stand. Genomic Sci.">
        <title>Complete genome sequence of Desulfocapsa sulfexigens, a marine deltaproteobacterium specialized in disproportionating inorganic sulfur compounds.</title>
        <authorList>
            <person name="Finster K.W."/>
            <person name="Kjeldsen K.U."/>
            <person name="Kube M."/>
            <person name="Reinhardt R."/>
            <person name="Mussmann M."/>
            <person name="Amann R."/>
            <person name="Schreiber L."/>
        </authorList>
    </citation>
    <scope>NUCLEOTIDE SEQUENCE [LARGE SCALE GENOMIC DNA]</scope>
    <source>
        <strain evidence="4">DSM 10523 / SB164P1</strain>
    </source>
</reference>
<dbReference type="PANTHER" id="PTHR38834">
    <property type="entry name" value="PERIPLASMIC SUBSTRATE BINDING PROTEIN FAMILY 3"/>
    <property type="match status" value="1"/>
</dbReference>
<evidence type="ECO:0000313" key="4">
    <source>
        <dbReference type="Proteomes" id="UP000011724"/>
    </source>
</evidence>
<dbReference type="eggNOG" id="COG0834">
    <property type="taxonomic scope" value="Bacteria"/>
</dbReference>
<sequence>MKKVLTLIGALVLTLGIACTAMASGADDITFMTEQYPPFNYDDGSKVTGISVEILSAMLKEMGSSKTTKDFSVLPWAQGYKRVQSQPATCLFSMTLTDARKPLFKWVGPYIETNISVITKKGSGVKIDSAADLGKYTYGVIRDDIGMEMLAANGVGEGNMDITAKMDSNLKKLDKGRIDAIAYEQTSTMFQIKQTGMNTADFDVAYVLKNGGLYYAFHKDTPDALIAEFQKALDTVKANGTYQKILDSYLK</sequence>
<proteinExistence type="predicted"/>
<dbReference type="KEGG" id="dpi:BN4_11485"/>
<keyword evidence="1" id="KW-0732">Signal</keyword>
<dbReference type="HOGENOM" id="CLU_064076_1_2_7"/>
<feature type="domain" description="Solute-binding protein family 3/N-terminal" evidence="2">
    <location>
        <begin position="28"/>
        <end position="251"/>
    </location>
</feature>
<dbReference type="PROSITE" id="PS51257">
    <property type="entry name" value="PROKAR_LIPOPROTEIN"/>
    <property type="match status" value="1"/>
</dbReference>
<dbReference type="RefSeq" id="WP_015414766.1">
    <property type="nucleotide sequence ID" value="NC_020409.1"/>
</dbReference>
<protein>
    <submittedName>
        <fullName evidence="3">Extracellular solute-binding protein family 3</fullName>
    </submittedName>
</protein>
<dbReference type="SUPFAM" id="SSF53850">
    <property type="entry name" value="Periplasmic binding protein-like II"/>
    <property type="match status" value="1"/>
</dbReference>
<evidence type="ECO:0000259" key="2">
    <source>
        <dbReference type="SMART" id="SM00062"/>
    </source>
</evidence>
<dbReference type="STRING" id="1322246.BN4_11485"/>
<dbReference type="Gene3D" id="3.40.190.10">
    <property type="entry name" value="Periplasmic binding protein-like II"/>
    <property type="match status" value="2"/>
</dbReference>
<dbReference type="OrthoDB" id="5339217at2"/>
<dbReference type="AlphaFoldDB" id="M1WLZ5"/>
<dbReference type="InterPro" id="IPR001638">
    <property type="entry name" value="Solute-binding_3/MltF_N"/>
</dbReference>
<evidence type="ECO:0000256" key="1">
    <source>
        <dbReference type="SAM" id="SignalP"/>
    </source>
</evidence>
<dbReference type="PANTHER" id="PTHR38834:SF3">
    <property type="entry name" value="SOLUTE-BINDING PROTEIN FAMILY 3_N-TERMINAL DOMAIN-CONTAINING PROTEIN"/>
    <property type="match status" value="1"/>
</dbReference>
<evidence type="ECO:0000313" key="3">
    <source>
        <dbReference type="EMBL" id="CCH48720.1"/>
    </source>
</evidence>
<name>M1WLZ5_PSEP2</name>
<dbReference type="PATRIC" id="fig|879567.3.peg.1554"/>
<feature type="chain" id="PRO_5005688772" evidence="1">
    <location>
        <begin position="24"/>
        <end position="251"/>
    </location>
</feature>
<reference evidence="3 4" key="1">
    <citation type="journal article" date="2013" name="PLoS ONE">
        <title>The first genomic and proteomic characterization of a deep-sea sulfate reducer: insights into the piezophilic lifestyle of Desulfovibrio piezophilus.</title>
        <authorList>
            <person name="Pradel N."/>
            <person name="Ji B."/>
            <person name="Gimenez G."/>
            <person name="Talla E."/>
            <person name="Lenoble P."/>
            <person name="Garel M."/>
            <person name="Tamburini C."/>
            <person name="Fourquet P."/>
            <person name="Lebrun R."/>
            <person name="Bertin P."/>
            <person name="Denis Y."/>
            <person name="Pophillat M."/>
            <person name="Barbe V."/>
            <person name="Ollivier B."/>
            <person name="Dolla A."/>
        </authorList>
    </citation>
    <scope>NUCLEOTIDE SEQUENCE [LARGE SCALE GENOMIC DNA]</scope>
    <source>
        <strain evidence="4">DSM 10523 / SB164P1</strain>
    </source>
</reference>
<accession>M1WLZ5</accession>
<feature type="signal peptide" evidence="1">
    <location>
        <begin position="1"/>
        <end position="23"/>
    </location>
</feature>
<dbReference type="EMBL" id="FO203427">
    <property type="protein sequence ID" value="CCH48720.1"/>
    <property type="molecule type" value="Genomic_DNA"/>
</dbReference>
<organism evidence="3 4">
    <name type="scientific">Pseudodesulfovibrio piezophilus (strain DSM 21447 / JCM 15486 / C1TLV30)</name>
    <name type="common">Desulfovibrio piezophilus</name>
    <dbReference type="NCBI Taxonomy" id="1322246"/>
    <lineage>
        <taxon>Bacteria</taxon>
        <taxon>Pseudomonadati</taxon>
        <taxon>Thermodesulfobacteriota</taxon>
        <taxon>Desulfovibrionia</taxon>
        <taxon>Desulfovibrionales</taxon>
        <taxon>Desulfovibrionaceae</taxon>
    </lineage>
</organism>
<gene>
    <name evidence="3" type="ordered locus">BN4_11485</name>
</gene>
<dbReference type="BioCyc" id="DPIE1322246:BN4_RS07465-MONOMER"/>
<dbReference type="Pfam" id="PF00497">
    <property type="entry name" value="SBP_bac_3"/>
    <property type="match status" value="1"/>
</dbReference>